<evidence type="ECO:0000256" key="1">
    <source>
        <dbReference type="PROSITE-ProRule" id="PRU00176"/>
    </source>
</evidence>
<feature type="region of interest" description="Disordered" evidence="2">
    <location>
        <begin position="26"/>
        <end position="45"/>
    </location>
</feature>
<dbReference type="InterPro" id="IPR000504">
    <property type="entry name" value="RRM_dom"/>
</dbReference>
<accession>A0A7S4DUJ9</accession>
<dbReference type="EMBL" id="HBIV01031321">
    <property type="protein sequence ID" value="CAE0670696.1"/>
    <property type="molecule type" value="Transcribed_RNA"/>
</dbReference>
<name>A0A7S4DUJ9_9EUKA</name>
<feature type="domain" description="RRM" evidence="3">
    <location>
        <begin position="188"/>
        <end position="268"/>
    </location>
</feature>
<dbReference type="Pfam" id="PF00076">
    <property type="entry name" value="RRM_1"/>
    <property type="match status" value="1"/>
</dbReference>
<dbReference type="CDD" id="cd00590">
    <property type="entry name" value="RRM_SF"/>
    <property type="match status" value="1"/>
</dbReference>
<sequence>MHHGGRPGVYAVALVTFGTFLAMHPDNPRRLGKQIAPGPGDLTSRMQAVQLGGGAAPPQEAVRPDQPIKRSRRRKRTKNIPATVEKRLEKFTPRKGVNWTAYVEDLKQRKTRWKKPRWYRPKGPVGLSAFKKARHITWPEIRDTNLTDMYGVNRDWVKSWIVKGYVDQKLNDENFPTNTKFKGMEGATTLWVGGFPRHVTFERLARIFKDFQPVYIDRGQIRKERKHKQDVLWTRRCALVTFPSPIFAAEAKQALNGTMIDGCRLKVRHDIFS</sequence>
<dbReference type="PROSITE" id="PS50102">
    <property type="entry name" value="RRM"/>
    <property type="match status" value="1"/>
</dbReference>
<evidence type="ECO:0000256" key="2">
    <source>
        <dbReference type="SAM" id="MobiDB-lite"/>
    </source>
</evidence>
<dbReference type="Gene3D" id="3.30.70.330">
    <property type="match status" value="1"/>
</dbReference>
<dbReference type="InterPro" id="IPR012677">
    <property type="entry name" value="Nucleotide-bd_a/b_plait_sf"/>
</dbReference>
<proteinExistence type="predicted"/>
<dbReference type="SMART" id="SM00360">
    <property type="entry name" value="RRM"/>
    <property type="match status" value="1"/>
</dbReference>
<gene>
    <name evidence="4" type="ORF">LGLO00237_LOCUS22336</name>
</gene>
<dbReference type="AlphaFoldDB" id="A0A7S4DUJ9"/>
<dbReference type="GO" id="GO:0003723">
    <property type="term" value="F:RNA binding"/>
    <property type="evidence" value="ECO:0007669"/>
    <property type="project" value="UniProtKB-UniRule"/>
</dbReference>
<feature type="compositionally biased region" description="Basic residues" evidence="2">
    <location>
        <begin position="69"/>
        <end position="78"/>
    </location>
</feature>
<feature type="region of interest" description="Disordered" evidence="2">
    <location>
        <begin position="51"/>
        <end position="80"/>
    </location>
</feature>
<dbReference type="SUPFAM" id="SSF54928">
    <property type="entry name" value="RNA-binding domain, RBD"/>
    <property type="match status" value="1"/>
</dbReference>
<keyword evidence="1" id="KW-0694">RNA-binding</keyword>
<reference evidence="4" key="1">
    <citation type="submission" date="2021-01" db="EMBL/GenBank/DDBJ databases">
        <authorList>
            <person name="Corre E."/>
            <person name="Pelletier E."/>
            <person name="Niang G."/>
            <person name="Scheremetjew M."/>
            <person name="Finn R."/>
            <person name="Kale V."/>
            <person name="Holt S."/>
            <person name="Cochrane G."/>
            <person name="Meng A."/>
            <person name="Brown T."/>
            <person name="Cohen L."/>
        </authorList>
    </citation>
    <scope>NUCLEOTIDE SEQUENCE</scope>
    <source>
        <strain evidence="4">CCCM811</strain>
    </source>
</reference>
<evidence type="ECO:0000313" key="4">
    <source>
        <dbReference type="EMBL" id="CAE0670696.1"/>
    </source>
</evidence>
<dbReference type="InterPro" id="IPR035979">
    <property type="entry name" value="RBD_domain_sf"/>
</dbReference>
<evidence type="ECO:0000259" key="3">
    <source>
        <dbReference type="PROSITE" id="PS50102"/>
    </source>
</evidence>
<organism evidence="4">
    <name type="scientific">Lotharella globosa</name>
    <dbReference type="NCBI Taxonomy" id="91324"/>
    <lineage>
        <taxon>Eukaryota</taxon>
        <taxon>Sar</taxon>
        <taxon>Rhizaria</taxon>
        <taxon>Cercozoa</taxon>
        <taxon>Chlorarachniophyceae</taxon>
        <taxon>Lotharella</taxon>
    </lineage>
</organism>
<protein>
    <recommendedName>
        <fullName evidence="3">RRM domain-containing protein</fullName>
    </recommendedName>
</protein>